<dbReference type="STRING" id="1003.SAMN04488541_100580"/>
<reference evidence="12 13" key="1">
    <citation type="submission" date="2016-10" db="EMBL/GenBank/DDBJ databases">
        <authorList>
            <person name="de Groot N.N."/>
        </authorList>
    </citation>
    <scope>NUCLEOTIDE SEQUENCE [LARGE SCALE GENOMIC DNA]</scope>
    <source>
        <strain>GEY</strain>
        <strain evidence="13">DSM 9560</strain>
    </source>
</reference>
<evidence type="ECO:0000259" key="11">
    <source>
        <dbReference type="PROSITE" id="PS52015"/>
    </source>
</evidence>
<dbReference type="InterPro" id="IPR006260">
    <property type="entry name" value="TonB/TolA_C"/>
</dbReference>
<dbReference type="GO" id="GO:0098797">
    <property type="term" value="C:plasma membrane protein complex"/>
    <property type="evidence" value="ECO:0007669"/>
    <property type="project" value="TreeGrafter"/>
</dbReference>
<comment type="similarity">
    <text evidence="2">Belongs to the TonB family.</text>
</comment>
<keyword evidence="3" id="KW-0813">Transport</keyword>
<dbReference type="AlphaFoldDB" id="A0A1I2CMW9"/>
<dbReference type="SUPFAM" id="SSF74653">
    <property type="entry name" value="TolA/TonB C-terminal domain"/>
    <property type="match status" value="1"/>
</dbReference>
<evidence type="ECO:0000256" key="9">
    <source>
        <dbReference type="ARBA" id="ARBA00023136"/>
    </source>
</evidence>
<keyword evidence="6 10" id="KW-0812">Transmembrane</keyword>
<evidence type="ECO:0000256" key="5">
    <source>
        <dbReference type="ARBA" id="ARBA00022519"/>
    </source>
</evidence>
<evidence type="ECO:0000313" key="12">
    <source>
        <dbReference type="EMBL" id="SFE69661.1"/>
    </source>
</evidence>
<name>A0A1I2CMW9_9BACT</name>
<dbReference type="RefSeq" id="WP_091540519.1">
    <property type="nucleotide sequence ID" value="NZ_FONY01000005.1"/>
</dbReference>
<dbReference type="GO" id="GO:0015031">
    <property type="term" value="P:protein transport"/>
    <property type="evidence" value="ECO:0007669"/>
    <property type="project" value="UniProtKB-KW"/>
</dbReference>
<keyword evidence="4" id="KW-1003">Cell membrane</keyword>
<evidence type="ECO:0000256" key="8">
    <source>
        <dbReference type="ARBA" id="ARBA00022989"/>
    </source>
</evidence>
<dbReference type="PANTHER" id="PTHR33446">
    <property type="entry name" value="PROTEIN TONB-RELATED"/>
    <property type="match status" value="1"/>
</dbReference>
<dbReference type="NCBIfam" id="TIGR01352">
    <property type="entry name" value="tonB_Cterm"/>
    <property type="match status" value="1"/>
</dbReference>
<proteinExistence type="inferred from homology"/>
<evidence type="ECO:0000256" key="6">
    <source>
        <dbReference type="ARBA" id="ARBA00022692"/>
    </source>
</evidence>
<evidence type="ECO:0000256" key="4">
    <source>
        <dbReference type="ARBA" id="ARBA00022475"/>
    </source>
</evidence>
<sequence length="145" mass="16907">MIAYIFFGAFITLIFLFFFARYRREKWLDSQEQELERNPEAIFTIVSKNAEPIGGLKEMYQFFKANLHYPEQAKEEGIAGRVYIEFIVEKDGVLSNLYAIRTIGAGCEEEAIRLIQAYGSWTPAEIRGKIVRQRMIIPIIFKLKN</sequence>
<keyword evidence="7" id="KW-0653">Protein transport</keyword>
<dbReference type="GO" id="GO:0031992">
    <property type="term" value="F:energy transducer activity"/>
    <property type="evidence" value="ECO:0007669"/>
    <property type="project" value="TreeGrafter"/>
</dbReference>
<keyword evidence="5" id="KW-0997">Cell inner membrane</keyword>
<evidence type="ECO:0000256" key="1">
    <source>
        <dbReference type="ARBA" id="ARBA00004383"/>
    </source>
</evidence>
<evidence type="ECO:0000256" key="10">
    <source>
        <dbReference type="SAM" id="Phobius"/>
    </source>
</evidence>
<keyword evidence="8 10" id="KW-1133">Transmembrane helix</keyword>
<dbReference type="GO" id="GO:0055085">
    <property type="term" value="P:transmembrane transport"/>
    <property type="evidence" value="ECO:0007669"/>
    <property type="project" value="InterPro"/>
</dbReference>
<dbReference type="Gene3D" id="3.30.1150.10">
    <property type="match status" value="1"/>
</dbReference>
<keyword evidence="13" id="KW-1185">Reference proteome</keyword>
<evidence type="ECO:0000256" key="3">
    <source>
        <dbReference type="ARBA" id="ARBA00022448"/>
    </source>
</evidence>
<feature type="transmembrane region" description="Helical" evidence="10">
    <location>
        <begin position="6"/>
        <end position="22"/>
    </location>
</feature>
<gene>
    <name evidence="12" type="ORF">SAMN04488541_100580</name>
</gene>
<protein>
    <submittedName>
        <fullName evidence="12">TonB family C-terminal domain-containing protein</fullName>
    </submittedName>
</protein>
<feature type="domain" description="TonB C-terminal" evidence="11">
    <location>
        <begin position="54"/>
        <end position="145"/>
    </location>
</feature>
<evidence type="ECO:0000256" key="2">
    <source>
        <dbReference type="ARBA" id="ARBA00006555"/>
    </source>
</evidence>
<keyword evidence="9 10" id="KW-0472">Membrane</keyword>
<dbReference type="PROSITE" id="PS52015">
    <property type="entry name" value="TONB_CTD"/>
    <property type="match status" value="1"/>
</dbReference>
<dbReference type="InterPro" id="IPR051045">
    <property type="entry name" value="TonB-dependent_transducer"/>
</dbReference>
<accession>A0A1I2CMW9</accession>
<comment type="subcellular location">
    <subcellularLocation>
        <location evidence="1">Cell inner membrane</location>
        <topology evidence="1">Single-pass membrane protein</topology>
        <orientation evidence="1">Periplasmic side</orientation>
    </subcellularLocation>
</comment>
<dbReference type="OrthoDB" id="9812355at2"/>
<evidence type="ECO:0000256" key="7">
    <source>
        <dbReference type="ARBA" id="ARBA00022927"/>
    </source>
</evidence>
<dbReference type="InterPro" id="IPR037682">
    <property type="entry name" value="TonB_C"/>
</dbReference>
<dbReference type="Proteomes" id="UP000199513">
    <property type="component" value="Unassembled WGS sequence"/>
</dbReference>
<dbReference type="PANTHER" id="PTHR33446:SF2">
    <property type="entry name" value="PROTEIN TONB"/>
    <property type="match status" value="1"/>
</dbReference>
<dbReference type="EMBL" id="FONY01000005">
    <property type="protein sequence ID" value="SFE69661.1"/>
    <property type="molecule type" value="Genomic_DNA"/>
</dbReference>
<dbReference type="Pfam" id="PF03544">
    <property type="entry name" value="TonB_C"/>
    <property type="match status" value="1"/>
</dbReference>
<organism evidence="12 13">
    <name type="scientific">Thermoflexibacter ruber</name>
    <dbReference type="NCBI Taxonomy" id="1003"/>
    <lineage>
        <taxon>Bacteria</taxon>
        <taxon>Pseudomonadati</taxon>
        <taxon>Bacteroidota</taxon>
        <taxon>Cytophagia</taxon>
        <taxon>Cytophagales</taxon>
        <taxon>Thermoflexibacteraceae</taxon>
        <taxon>Thermoflexibacter</taxon>
    </lineage>
</organism>
<evidence type="ECO:0000313" key="13">
    <source>
        <dbReference type="Proteomes" id="UP000199513"/>
    </source>
</evidence>